<evidence type="ECO:0000256" key="1">
    <source>
        <dbReference type="ARBA" id="ARBA00004123"/>
    </source>
</evidence>
<proteinExistence type="predicted"/>
<accession>A0A9W8A0K0</accession>
<keyword evidence="2 7" id="KW-0853">WD repeat</keyword>
<feature type="repeat" description="WD" evidence="7">
    <location>
        <begin position="243"/>
        <end position="278"/>
    </location>
</feature>
<comment type="subcellular location">
    <subcellularLocation>
        <location evidence="1">Nucleus</location>
    </subcellularLocation>
</comment>
<dbReference type="PANTHER" id="PTHR44133:SF2">
    <property type="entry name" value="CLEAVAGE STIMULATION FACTOR SUBUNIT 1"/>
    <property type="match status" value="1"/>
</dbReference>
<feature type="compositionally biased region" description="Basic and acidic residues" evidence="8">
    <location>
        <begin position="67"/>
        <end position="81"/>
    </location>
</feature>
<dbReference type="PROSITE" id="PS50082">
    <property type="entry name" value="WD_REPEATS_2"/>
    <property type="match status" value="5"/>
</dbReference>
<evidence type="ECO:0000256" key="6">
    <source>
        <dbReference type="ARBA" id="ARBA00029851"/>
    </source>
</evidence>
<dbReference type="InterPro" id="IPR036322">
    <property type="entry name" value="WD40_repeat_dom_sf"/>
</dbReference>
<dbReference type="AlphaFoldDB" id="A0A9W8A0K0"/>
<keyword evidence="5" id="KW-0539">Nucleus</keyword>
<dbReference type="InterPro" id="IPR015943">
    <property type="entry name" value="WD40/YVTN_repeat-like_dom_sf"/>
</dbReference>
<dbReference type="GO" id="GO:0003723">
    <property type="term" value="F:RNA binding"/>
    <property type="evidence" value="ECO:0007669"/>
    <property type="project" value="TreeGrafter"/>
</dbReference>
<dbReference type="PROSITE" id="PS50294">
    <property type="entry name" value="WD_REPEATS_REGION"/>
    <property type="match status" value="2"/>
</dbReference>
<dbReference type="Pfam" id="PF00400">
    <property type="entry name" value="WD40"/>
    <property type="match status" value="5"/>
</dbReference>
<dbReference type="Proteomes" id="UP001150538">
    <property type="component" value="Unassembled WGS sequence"/>
</dbReference>
<dbReference type="OrthoDB" id="538223at2759"/>
<feature type="repeat" description="WD" evidence="7">
    <location>
        <begin position="346"/>
        <end position="380"/>
    </location>
</feature>
<evidence type="ECO:0000256" key="2">
    <source>
        <dbReference type="ARBA" id="ARBA00022574"/>
    </source>
</evidence>
<comment type="caution">
    <text evidence="9">The sequence shown here is derived from an EMBL/GenBank/DDBJ whole genome shotgun (WGS) entry which is preliminary data.</text>
</comment>
<protein>
    <recommendedName>
        <fullName evidence="6">Cleavage stimulation factor 50 kDa subunit</fullName>
    </recommendedName>
</protein>
<evidence type="ECO:0000256" key="4">
    <source>
        <dbReference type="ARBA" id="ARBA00022737"/>
    </source>
</evidence>
<dbReference type="PRINTS" id="PR00320">
    <property type="entry name" value="GPROTEINBRPT"/>
</dbReference>
<dbReference type="InterPro" id="IPR019775">
    <property type="entry name" value="WD40_repeat_CS"/>
</dbReference>
<dbReference type="CDD" id="cd00200">
    <property type="entry name" value="WD40"/>
    <property type="match status" value="1"/>
</dbReference>
<dbReference type="SUPFAM" id="SSF50978">
    <property type="entry name" value="WD40 repeat-like"/>
    <property type="match status" value="1"/>
</dbReference>
<reference evidence="9" key="1">
    <citation type="submission" date="2022-07" db="EMBL/GenBank/DDBJ databases">
        <title>Phylogenomic reconstructions and comparative analyses of Kickxellomycotina fungi.</title>
        <authorList>
            <person name="Reynolds N.K."/>
            <person name="Stajich J.E."/>
            <person name="Barry K."/>
            <person name="Grigoriev I.V."/>
            <person name="Crous P."/>
            <person name="Smith M.E."/>
        </authorList>
    </citation>
    <scope>NUCLEOTIDE SEQUENCE</scope>
    <source>
        <strain evidence="9">NBRC 100468</strain>
    </source>
</reference>
<feature type="repeat" description="WD" evidence="7">
    <location>
        <begin position="295"/>
        <end position="336"/>
    </location>
</feature>
<dbReference type="PROSITE" id="PS00678">
    <property type="entry name" value="WD_REPEATS_1"/>
    <property type="match status" value="1"/>
</dbReference>
<feature type="region of interest" description="Disordered" evidence="8">
    <location>
        <begin position="67"/>
        <end position="111"/>
    </location>
</feature>
<keyword evidence="4" id="KW-0677">Repeat</keyword>
<keyword evidence="10" id="KW-1185">Reference proteome</keyword>
<dbReference type="GO" id="GO:0005848">
    <property type="term" value="C:mRNA cleavage stimulating factor complex"/>
    <property type="evidence" value="ECO:0007669"/>
    <property type="project" value="InterPro"/>
</dbReference>
<dbReference type="GO" id="GO:0031124">
    <property type="term" value="P:mRNA 3'-end processing"/>
    <property type="evidence" value="ECO:0007669"/>
    <property type="project" value="InterPro"/>
</dbReference>
<evidence type="ECO:0000256" key="8">
    <source>
        <dbReference type="SAM" id="MobiDB-lite"/>
    </source>
</evidence>
<dbReference type="PANTHER" id="PTHR44133">
    <property type="entry name" value="CLEAVAGE STIMULATION FACTOR SUBUNIT 1"/>
    <property type="match status" value="1"/>
</dbReference>
<evidence type="ECO:0000256" key="3">
    <source>
        <dbReference type="ARBA" id="ARBA00022664"/>
    </source>
</evidence>
<evidence type="ECO:0000313" key="9">
    <source>
        <dbReference type="EMBL" id="KAJ1920467.1"/>
    </source>
</evidence>
<gene>
    <name evidence="9" type="ORF">H4219_001304</name>
</gene>
<dbReference type="SMART" id="SM00320">
    <property type="entry name" value="WD40"/>
    <property type="match status" value="6"/>
</dbReference>
<dbReference type="InterPro" id="IPR038184">
    <property type="entry name" value="CSTF1_dimer_sf"/>
</dbReference>
<dbReference type="InterPro" id="IPR044633">
    <property type="entry name" value="CstF1-like"/>
</dbReference>
<dbReference type="EMBL" id="JANBPU010000013">
    <property type="protein sequence ID" value="KAJ1920467.1"/>
    <property type="molecule type" value="Genomic_DNA"/>
</dbReference>
<dbReference type="Gene3D" id="2.130.10.10">
    <property type="entry name" value="YVTN repeat-like/Quinoprotein amine dehydrogenase"/>
    <property type="match status" value="2"/>
</dbReference>
<sequence>METEIKDGVGIVKKEAVLSLIVSQLTDYGYNSLATAVAKYTNVEMSAESNSMLAQLLYIGNKYKDEGKSTAKKSPEAHEDGDVTTTTNAGFAGSGGTGSGNPNDDMDGISEDESEVDGLLIDGTKGGDGTNEVQNTAPDYIMWYQTTHKGPATAAAFSRNGQYLATGSADTTLKVIDTDRIKSPTQKTSIEEKPVVRTLYDHQEGINDLTFHPNGIVLASCSDDRSIKLFDLSVSQGKRSFRYMYDSHTINSISFHPSGDFLAAGTTASELRIYDIKTFQCYIPSGSNGSGEGNNGGHTKGIVQTRYAHNGSLIATASLDGSVKIWDGVDGSCVRTLENAHGGSPVTSVNFSRNTKYILTCGRDSLIKLWEVGSGRLVHDFAGSVHKKTVCQASFTHDEAFVISGDEATNTITCWDSRTGTFLKRYGGQNQSICQIAASPSFPAFVSCS</sequence>
<keyword evidence="3" id="KW-0507">mRNA processing</keyword>
<feature type="repeat" description="WD" evidence="7">
    <location>
        <begin position="199"/>
        <end position="240"/>
    </location>
</feature>
<evidence type="ECO:0000313" key="10">
    <source>
        <dbReference type="Proteomes" id="UP001150538"/>
    </source>
</evidence>
<dbReference type="Gene3D" id="1.20.960.50">
    <property type="entry name" value="Cleavage stimulation factor subunit 1, dimerisation domain"/>
    <property type="match status" value="1"/>
</dbReference>
<evidence type="ECO:0000256" key="7">
    <source>
        <dbReference type="PROSITE-ProRule" id="PRU00221"/>
    </source>
</evidence>
<feature type="repeat" description="WD" evidence="7">
    <location>
        <begin position="145"/>
        <end position="177"/>
    </location>
</feature>
<dbReference type="InterPro" id="IPR020472">
    <property type="entry name" value="WD40_PAC1"/>
</dbReference>
<name>A0A9W8A0K0_9FUNG</name>
<evidence type="ECO:0000256" key="5">
    <source>
        <dbReference type="ARBA" id="ARBA00023242"/>
    </source>
</evidence>
<dbReference type="InterPro" id="IPR001680">
    <property type="entry name" value="WD40_rpt"/>
</dbReference>
<organism evidence="9 10">
    <name type="scientific">Mycoemilia scoparia</name>
    <dbReference type="NCBI Taxonomy" id="417184"/>
    <lineage>
        <taxon>Eukaryota</taxon>
        <taxon>Fungi</taxon>
        <taxon>Fungi incertae sedis</taxon>
        <taxon>Zoopagomycota</taxon>
        <taxon>Kickxellomycotina</taxon>
        <taxon>Kickxellomycetes</taxon>
        <taxon>Kickxellales</taxon>
        <taxon>Kickxellaceae</taxon>
        <taxon>Mycoemilia</taxon>
    </lineage>
</organism>